<dbReference type="AlphaFoldDB" id="A0A495VC97"/>
<dbReference type="EMBL" id="RBXL01000001">
    <property type="protein sequence ID" value="RKT47031.1"/>
    <property type="molecule type" value="Genomic_DNA"/>
</dbReference>
<reference evidence="1 2" key="1">
    <citation type="submission" date="2018-10" db="EMBL/GenBank/DDBJ databases">
        <title>Genomic Encyclopedia of Archaeal and Bacterial Type Strains, Phase II (KMG-II): from individual species to whole genera.</title>
        <authorList>
            <person name="Goeker M."/>
        </authorList>
    </citation>
    <scope>NUCLEOTIDE SEQUENCE [LARGE SCALE GENOMIC DNA]</scope>
    <source>
        <strain evidence="1 2">DSM 235</strain>
    </source>
</reference>
<comment type="caution">
    <text evidence="1">The sequence shown here is derived from an EMBL/GenBank/DDBJ whole genome shotgun (WGS) entry which is preliminary data.</text>
</comment>
<protein>
    <submittedName>
        <fullName evidence="1">Uncharacterized protein</fullName>
    </submittedName>
</protein>
<evidence type="ECO:0000313" key="1">
    <source>
        <dbReference type="EMBL" id="RKT47031.1"/>
    </source>
</evidence>
<organism evidence="1 2">
    <name type="scientific">Thiocapsa rosea</name>
    <dbReference type="NCBI Taxonomy" id="69360"/>
    <lineage>
        <taxon>Bacteria</taxon>
        <taxon>Pseudomonadati</taxon>
        <taxon>Pseudomonadota</taxon>
        <taxon>Gammaproteobacteria</taxon>
        <taxon>Chromatiales</taxon>
        <taxon>Chromatiaceae</taxon>
        <taxon>Thiocapsa</taxon>
    </lineage>
</organism>
<evidence type="ECO:0000313" key="2">
    <source>
        <dbReference type="Proteomes" id="UP000274556"/>
    </source>
</evidence>
<dbReference type="RefSeq" id="WP_281269164.1">
    <property type="nucleotide sequence ID" value="NZ_RBXL01000001.1"/>
</dbReference>
<sequence length="44" mass="5121">MPVDDQRNTRTLCARYTIQRFLGASPSYVVFLDGRLINYRGPCR</sequence>
<accession>A0A495VC97</accession>
<gene>
    <name evidence="1" type="ORF">BDD21_4580</name>
</gene>
<dbReference type="Proteomes" id="UP000274556">
    <property type="component" value="Unassembled WGS sequence"/>
</dbReference>
<name>A0A495VC97_9GAMM</name>
<proteinExistence type="predicted"/>
<keyword evidence="2" id="KW-1185">Reference proteome</keyword>